<organism evidence="4 5">
    <name type="scientific">Pseudoalteromonas marina</name>
    <dbReference type="NCBI Taxonomy" id="267375"/>
    <lineage>
        <taxon>Bacteria</taxon>
        <taxon>Pseudomonadati</taxon>
        <taxon>Pseudomonadota</taxon>
        <taxon>Gammaproteobacteria</taxon>
        <taxon>Alteromonadales</taxon>
        <taxon>Pseudoalteromonadaceae</taxon>
        <taxon>Pseudoalteromonas</taxon>
    </lineage>
</organism>
<dbReference type="InterPro" id="IPR028976">
    <property type="entry name" value="CheC-like_sf"/>
</dbReference>
<dbReference type="EMBL" id="JAUYVT010000002">
    <property type="protein sequence ID" value="MDP2563903.1"/>
    <property type="molecule type" value="Genomic_DNA"/>
</dbReference>
<dbReference type="RefSeq" id="WP_006793514.1">
    <property type="nucleotide sequence ID" value="NZ_AHCB03000012.1"/>
</dbReference>
<dbReference type="SUPFAM" id="SSF103039">
    <property type="entry name" value="CheC-like"/>
    <property type="match status" value="1"/>
</dbReference>
<evidence type="ECO:0000259" key="2">
    <source>
        <dbReference type="Pfam" id="PF04509"/>
    </source>
</evidence>
<evidence type="ECO:0000313" key="4">
    <source>
        <dbReference type="EMBL" id="MDP2563903.1"/>
    </source>
</evidence>
<evidence type="ECO:0000313" key="5">
    <source>
        <dbReference type="Proteomes" id="UP001177212"/>
    </source>
</evidence>
<dbReference type="CDD" id="cd17910">
    <property type="entry name" value="CheC_ClassII"/>
    <property type="match status" value="1"/>
</dbReference>
<reference evidence="4" key="1">
    <citation type="submission" date="2023-07" db="EMBL/GenBank/DDBJ databases">
        <title>Genome content predicts the carbon catabolic preferences of heterotrophic bacteria.</title>
        <authorList>
            <person name="Gralka M."/>
        </authorList>
    </citation>
    <scope>NUCLEOTIDE SEQUENCE</scope>
    <source>
        <strain evidence="4">4G09</strain>
    </source>
</reference>
<feature type="domain" description="CheC-like protein" evidence="2">
    <location>
        <begin position="8"/>
        <end position="41"/>
    </location>
</feature>
<dbReference type="Pfam" id="PF04509">
    <property type="entry name" value="CheC"/>
    <property type="match status" value="1"/>
</dbReference>
<dbReference type="Pfam" id="PF13690">
    <property type="entry name" value="CheX"/>
    <property type="match status" value="1"/>
</dbReference>
<sequence length="191" mass="21263">MIEINEDERDALQEIMNISMGQAADALARLIQTKVSLSIPAIQAMSPEDFQGMINSLSNNWFARQSFTGTIRGEVIMSMHKDGCNALAEVMDFDLPLDEAATEELVLEITNILSAACLQGFTSQLELSTQLNMPAFYYPVQSAHSNEWSSILIIEVEFFIEQMQFDARILIGLSEGSIEQLLIPIKALLED</sequence>
<keyword evidence="1" id="KW-0145">Chemotaxis</keyword>
<dbReference type="PANTHER" id="PTHR43484:SF1">
    <property type="entry name" value="FLAGELLAR MOTOR SWITCH PROTEIN FLIN"/>
    <property type="match status" value="1"/>
</dbReference>
<keyword evidence="5" id="KW-1185">Reference proteome</keyword>
<evidence type="ECO:0000259" key="3">
    <source>
        <dbReference type="Pfam" id="PF13690"/>
    </source>
</evidence>
<dbReference type="InterPro" id="IPR007597">
    <property type="entry name" value="CheC"/>
</dbReference>
<name>A0ABT9FAV1_9GAMM</name>
<dbReference type="PANTHER" id="PTHR43484">
    <property type="match status" value="1"/>
</dbReference>
<accession>A0ABT9FAV1</accession>
<dbReference type="InterPro" id="IPR028051">
    <property type="entry name" value="CheX-like_dom"/>
</dbReference>
<feature type="domain" description="Chemotaxis phosphatase CheX-like" evidence="3">
    <location>
        <begin position="65"/>
        <end position="137"/>
    </location>
</feature>
<proteinExistence type="predicted"/>
<evidence type="ECO:0000256" key="1">
    <source>
        <dbReference type="ARBA" id="ARBA00022500"/>
    </source>
</evidence>
<protein>
    <submittedName>
        <fullName evidence="4">Chemotaxis protein CheX</fullName>
    </submittedName>
</protein>
<dbReference type="Gene3D" id="3.40.1550.10">
    <property type="entry name" value="CheC-like"/>
    <property type="match status" value="1"/>
</dbReference>
<dbReference type="InterPro" id="IPR051469">
    <property type="entry name" value="FliN/MopA/SpaO"/>
</dbReference>
<gene>
    <name evidence="4" type="ORF">Q8W34_04620</name>
</gene>
<dbReference type="Proteomes" id="UP001177212">
    <property type="component" value="Unassembled WGS sequence"/>
</dbReference>
<comment type="caution">
    <text evidence="4">The sequence shown here is derived from an EMBL/GenBank/DDBJ whole genome shotgun (WGS) entry which is preliminary data.</text>
</comment>